<dbReference type="OrthoDB" id="125750at2157"/>
<dbReference type="RefSeq" id="WP_023843761.1">
    <property type="nucleotide sequence ID" value="NZ_AZAJ01000001.1"/>
</dbReference>
<reference evidence="1 2" key="1">
    <citation type="submission" date="2013-08" db="EMBL/GenBank/DDBJ databases">
        <authorList>
            <consortium name="DOE Joint Genome Institute"/>
            <person name="Eisen J."/>
            <person name="Huntemann M."/>
            <person name="Han J."/>
            <person name="Chen A."/>
            <person name="Kyrpides N."/>
            <person name="Mavromatis K."/>
            <person name="Markowitz V."/>
            <person name="Palaniappan K."/>
            <person name="Ivanova N."/>
            <person name="Schaumberg A."/>
            <person name="Pati A."/>
            <person name="Liolios K."/>
            <person name="Nordberg H.P."/>
            <person name="Cantor M.N."/>
            <person name="Hua S.X."/>
            <person name="Woyke T."/>
        </authorList>
    </citation>
    <scope>NUCLEOTIDE SEQUENCE [LARGE SCALE GENOMIC DNA]</scope>
    <source>
        <strain evidence="1 2">DSM 2278</strain>
    </source>
</reference>
<evidence type="ECO:0000313" key="1">
    <source>
        <dbReference type="EMBL" id="ETA66624.1"/>
    </source>
</evidence>
<comment type="caution">
    <text evidence="1">The sequence shown here is derived from an EMBL/GenBank/DDBJ whole genome shotgun (WGS) entry which is preliminary data.</text>
</comment>
<sequence length="90" mass="10488">MEWYLSDHLSSTTLLVNESGLEVERTEYYPYGEVQSGGLEKYGFTGQENDVDTELMYYGARYYSPEYRIFVQPDSIIADPYNPPHIFNNI</sequence>
<protein>
    <submittedName>
        <fullName evidence="1">RHS repeat-associated core domain</fullName>
    </submittedName>
</protein>
<dbReference type="STRING" id="1090322.MettiDRAFT_0022"/>
<gene>
    <name evidence="1" type="ORF">MettiDRAFT_0022</name>
</gene>
<dbReference type="Proteomes" id="UP000019483">
    <property type="component" value="Unassembled WGS sequence"/>
</dbReference>
<dbReference type="EMBL" id="AZAJ01000001">
    <property type="protein sequence ID" value="ETA66624.1"/>
    <property type="molecule type" value="Genomic_DNA"/>
</dbReference>
<evidence type="ECO:0000313" key="2">
    <source>
        <dbReference type="Proteomes" id="UP000019483"/>
    </source>
</evidence>
<keyword evidence="2" id="KW-1185">Reference proteome</keyword>
<dbReference type="AlphaFoldDB" id="W9DMC0"/>
<organism evidence="1 2">
    <name type="scientific">Methanolobus tindarius DSM 2278</name>
    <dbReference type="NCBI Taxonomy" id="1090322"/>
    <lineage>
        <taxon>Archaea</taxon>
        <taxon>Methanobacteriati</taxon>
        <taxon>Methanobacteriota</taxon>
        <taxon>Stenosarchaea group</taxon>
        <taxon>Methanomicrobia</taxon>
        <taxon>Methanosarcinales</taxon>
        <taxon>Methanosarcinaceae</taxon>
        <taxon>Methanolobus</taxon>
    </lineage>
</organism>
<dbReference type="Gene3D" id="2.180.10.10">
    <property type="entry name" value="RHS repeat-associated core"/>
    <property type="match status" value="1"/>
</dbReference>
<proteinExistence type="predicted"/>
<dbReference type="NCBIfam" id="TIGR03696">
    <property type="entry name" value="Rhs_assc_core"/>
    <property type="match status" value="1"/>
</dbReference>
<accession>W9DMC0</accession>
<dbReference type="InterPro" id="IPR022385">
    <property type="entry name" value="Rhs_assc_core"/>
</dbReference>
<name>W9DMC0_METTI</name>